<reference evidence="3 4" key="1">
    <citation type="submission" date="2019-03" db="EMBL/GenBank/DDBJ databases">
        <title>Genomic Encyclopedia of Type Strains, Phase IV (KMG-IV): sequencing the most valuable type-strain genomes for metagenomic binning, comparative biology and taxonomic classification.</title>
        <authorList>
            <person name="Goeker M."/>
        </authorList>
    </citation>
    <scope>NUCLEOTIDE SEQUENCE [LARGE SCALE GENOMIC DNA]</scope>
    <source>
        <strain evidence="3 4">DSM 18063</strain>
    </source>
</reference>
<dbReference type="Proteomes" id="UP000294835">
    <property type="component" value="Unassembled WGS sequence"/>
</dbReference>
<evidence type="ECO:0000313" key="4">
    <source>
        <dbReference type="Proteomes" id="UP000294835"/>
    </source>
</evidence>
<evidence type="ECO:0000313" key="3">
    <source>
        <dbReference type="EMBL" id="TCP44195.1"/>
    </source>
</evidence>
<dbReference type="OrthoDB" id="6305173at2"/>
<dbReference type="EMBL" id="SLXP01000001">
    <property type="protein sequence ID" value="TCP44195.1"/>
    <property type="molecule type" value="Genomic_DNA"/>
</dbReference>
<accession>A0A4R2QBF3</accession>
<name>A0A4R2QBF3_9RHOB</name>
<keyword evidence="4" id="KW-1185">Reference proteome</keyword>
<feature type="domain" description="Hedgehog/Intein (Hint)" evidence="2">
    <location>
        <begin position="65"/>
        <end position="212"/>
    </location>
</feature>
<dbReference type="Pfam" id="PF13403">
    <property type="entry name" value="Hint_2"/>
    <property type="match status" value="1"/>
</dbReference>
<feature type="region of interest" description="Disordered" evidence="1">
    <location>
        <begin position="1"/>
        <end position="24"/>
    </location>
</feature>
<organism evidence="3 4">
    <name type="scientific">Rhodovulum marinum</name>
    <dbReference type="NCBI Taxonomy" id="320662"/>
    <lineage>
        <taxon>Bacteria</taxon>
        <taxon>Pseudomonadati</taxon>
        <taxon>Pseudomonadota</taxon>
        <taxon>Alphaproteobacteria</taxon>
        <taxon>Rhodobacterales</taxon>
        <taxon>Paracoccaceae</taxon>
        <taxon>Rhodovulum</taxon>
    </lineage>
</organism>
<dbReference type="InterPro" id="IPR028992">
    <property type="entry name" value="Hedgehog/Intein_dom"/>
</dbReference>
<protein>
    <submittedName>
        <fullName evidence="3">Hint domain-containing protein</fullName>
    </submittedName>
</protein>
<evidence type="ECO:0000259" key="2">
    <source>
        <dbReference type="Pfam" id="PF13403"/>
    </source>
</evidence>
<dbReference type="AlphaFoldDB" id="A0A4R2QBF3"/>
<feature type="compositionally biased region" description="Pro residues" evidence="1">
    <location>
        <begin position="9"/>
        <end position="18"/>
    </location>
</feature>
<comment type="caution">
    <text evidence="3">The sequence shown here is derived from an EMBL/GenBank/DDBJ whole genome shotgun (WGS) entry which is preliminary data.</text>
</comment>
<sequence length="258" mass="27490">MGTHDRYPQPTPVAPQPTHPSRLAGHDAGAVMRRYEVNGLCPDGYPQHFIRALPAEPHIDEAFAAFAHGTLIATPGGPVAVEDLAPGMTLATADAGPQRLMWVGSTVLMPMAGALRSDLPVLTRVTADSLGLGRPMPDLILGPRARMLFRHPGCHEILGTGQAFAPASAFVDGVALIGLRVTRPTRVFHLALEAQHVLLANGVEVESYHPGDNAADLMDHAGRVKFLALFPHLGGFDGFGPMALPRLTAFEMDRMRAA</sequence>
<evidence type="ECO:0000256" key="1">
    <source>
        <dbReference type="SAM" id="MobiDB-lite"/>
    </source>
</evidence>
<gene>
    <name evidence="3" type="ORF">EV662_101286</name>
</gene>
<proteinExistence type="predicted"/>
<dbReference type="RefSeq" id="WP_132460337.1">
    <property type="nucleotide sequence ID" value="NZ_SLXP01000001.1"/>
</dbReference>